<dbReference type="STRING" id="280871.TL10_00725"/>
<name>A0A0D1LDH6_9MYCO</name>
<organism evidence="1 2">
    <name type="scientific">Mycolicibacterium llatzerense</name>
    <dbReference type="NCBI Taxonomy" id="280871"/>
    <lineage>
        <taxon>Bacteria</taxon>
        <taxon>Bacillati</taxon>
        <taxon>Actinomycetota</taxon>
        <taxon>Actinomycetes</taxon>
        <taxon>Mycobacteriales</taxon>
        <taxon>Mycobacteriaceae</taxon>
        <taxon>Mycolicibacterium</taxon>
    </lineage>
</organism>
<dbReference type="OrthoDB" id="5181113at2"/>
<dbReference type="InterPro" id="IPR029068">
    <property type="entry name" value="Glyas_Bleomycin-R_OHBP_Dase"/>
</dbReference>
<sequence>MTVTVDEFEVADTADSWTAAGFAVDPDGVCRIGGVRVRLVGRDRGKGIVGWSLRGLPSGAPLDGIPTTRSDAPATTPAVHANGAISIDHVVLLSPDLNRTVASLAAVDVHPRRERDGQLGGRPMRQIFFRLGEVILEVVGSPETTGDGPSTLWGLTFVAQDIDATAAYFGDRTAPIKPAVQPGRRITTLRHQEFGMSVRTAMISPHVRDANLAP</sequence>
<accession>A0A0D1LDH6</accession>
<dbReference type="PATRIC" id="fig|280871.6.peg.146"/>
<keyword evidence="2" id="KW-1185">Reference proteome</keyword>
<dbReference type="RefSeq" id="WP_043984002.1">
    <property type="nucleotide sequence ID" value="NZ_JXST01000001.1"/>
</dbReference>
<dbReference type="Proteomes" id="UP000032221">
    <property type="component" value="Unassembled WGS sequence"/>
</dbReference>
<gene>
    <name evidence="1" type="ORF">TL10_00725</name>
</gene>
<dbReference type="EMBL" id="JXST01000001">
    <property type="protein sequence ID" value="KIU18800.1"/>
    <property type="molecule type" value="Genomic_DNA"/>
</dbReference>
<proteinExistence type="predicted"/>
<dbReference type="AlphaFoldDB" id="A0A0D1LDH6"/>
<comment type="caution">
    <text evidence="1">The sequence shown here is derived from an EMBL/GenBank/DDBJ whole genome shotgun (WGS) entry which is preliminary data.</text>
</comment>
<evidence type="ECO:0000313" key="2">
    <source>
        <dbReference type="Proteomes" id="UP000032221"/>
    </source>
</evidence>
<protein>
    <submittedName>
        <fullName evidence="1">Glyoxalase</fullName>
    </submittedName>
</protein>
<evidence type="ECO:0000313" key="1">
    <source>
        <dbReference type="EMBL" id="KIU18800.1"/>
    </source>
</evidence>
<reference evidence="1 2" key="1">
    <citation type="submission" date="2015-01" db="EMBL/GenBank/DDBJ databases">
        <title>Genome sequence of Mycobacterium llatzerense and Mycobacterium immunogenum recovered from brain abscess.</title>
        <authorList>
            <person name="Greninger A.L."/>
            <person name="Langelier C."/>
            <person name="Cunningham G."/>
            <person name="Chiu C.Y."/>
            <person name="Miller S."/>
        </authorList>
    </citation>
    <scope>NUCLEOTIDE SEQUENCE [LARGE SCALE GENOMIC DNA]</scope>
    <source>
        <strain evidence="1 2">CLUC14</strain>
    </source>
</reference>
<dbReference type="SUPFAM" id="SSF54593">
    <property type="entry name" value="Glyoxalase/Bleomycin resistance protein/Dihydroxybiphenyl dioxygenase"/>
    <property type="match status" value="1"/>
</dbReference>